<gene>
    <name evidence="1" type="ORF">KP79_PYT03751</name>
</gene>
<dbReference type="OrthoDB" id="6156574at2759"/>
<sequence>MAEALPSPTLTDLGLTYAEAIPQQVPTPVCLGAILEEDPEPSGELEVESPGVDLLPMLHAFDSHFHLDRARRKLRLQKDASMREVEDAIPVTSKEYALSMSGVAVFCDPDTYPSPGEIPELTRDGYLVAIGVHPKHFLTRHKNRHSWIFYRSRKWQDLVRWGLTIPFVPRTCGFARSSSCGACSRAPGPARHSSCTSRD</sequence>
<dbReference type="Proteomes" id="UP000242188">
    <property type="component" value="Unassembled WGS sequence"/>
</dbReference>
<evidence type="ECO:0000313" key="1">
    <source>
        <dbReference type="EMBL" id="OWF46077.1"/>
    </source>
</evidence>
<organism evidence="1 2">
    <name type="scientific">Mizuhopecten yessoensis</name>
    <name type="common">Japanese scallop</name>
    <name type="synonym">Patinopecten yessoensis</name>
    <dbReference type="NCBI Taxonomy" id="6573"/>
    <lineage>
        <taxon>Eukaryota</taxon>
        <taxon>Metazoa</taxon>
        <taxon>Spiralia</taxon>
        <taxon>Lophotrochozoa</taxon>
        <taxon>Mollusca</taxon>
        <taxon>Bivalvia</taxon>
        <taxon>Autobranchia</taxon>
        <taxon>Pteriomorphia</taxon>
        <taxon>Pectinida</taxon>
        <taxon>Pectinoidea</taxon>
        <taxon>Pectinidae</taxon>
        <taxon>Mizuhopecten</taxon>
    </lineage>
</organism>
<accession>A0A210QBH2</accession>
<comment type="caution">
    <text evidence="1">The sequence shown here is derived from an EMBL/GenBank/DDBJ whole genome shotgun (WGS) entry which is preliminary data.</text>
</comment>
<dbReference type="EMBL" id="NEDP02004288">
    <property type="protein sequence ID" value="OWF46077.1"/>
    <property type="molecule type" value="Genomic_DNA"/>
</dbReference>
<name>A0A210QBH2_MIZYE</name>
<protein>
    <submittedName>
        <fullName evidence="1">Uncharacterized protein</fullName>
    </submittedName>
</protein>
<keyword evidence="2" id="KW-1185">Reference proteome</keyword>
<reference evidence="1 2" key="1">
    <citation type="journal article" date="2017" name="Nat. Ecol. Evol.">
        <title>Scallop genome provides insights into evolution of bilaterian karyotype and development.</title>
        <authorList>
            <person name="Wang S."/>
            <person name="Zhang J."/>
            <person name="Jiao W."/>
            <person name="Li J."/>
            <person name="Xun X."/>
            <person name="Sun Y."/>
            <person name="Guo X."/>
            <person name="Huan P."/>
            <person name="Dong B."/>
            <person name="Zhang L."/>
            <person name="Hu X."/>
            <person name="Sun X."/>
            <person name="Wang J."/>
            <person name="Zhao C."/>
            <person name="Wang Y."/>
            <person name="Wang D."/>
            <person name="Huang X."/>
            <person name="Wang R."/>
            <person name="Lv J."/>
            <person name="Li Y."/>
            <person name="Zhang Z."/>
            <person name="Liu B."/>
            <person name="Lu W."/>
            <person name="Hui Y."/>
            <person name="Liang J."/>
            <person name="Zhou Z."/>
            <person name="Hou R."/>
            <person name="Li X."/>
            <person name="Liu Y."/>
            <person name="Li H."/>
            <person name="Ning X."/>
            <person name="Lin Y."/>
            <person name="Zhao L."/>
            <person name="Xing Q."/>
            <person name="Dou J."/>
            <person name="Li Y."/>
            <person name="Mao J."/>
            <person name="Guo H."/>
            <person name="Dou H."/>
            <person name="Li T."/>
            <person name="Mu C."/>
            <person name="Jiang W."/>
            <person name="Fu Q."/>
            <person name="Fu X."/>
            <person name="Miao Y."/>
            <person name="Liu J."/>
            <person name="Yu Q."/>
            <person name="Li R."/>
            <person name="Liao H."/>
            <person name="Li X."/>
            <person name="Kong Y."/>
            <person name="Jiang Z."/>
            <person name="Chourrout D."/>
            <person name="Li R."/>
            <person name="Bao Z."/>
        </authorList>
    </citation>
    <scope>NUCLEOTIDE SEQUENCE [LARGE SCALE GENOMIC DNA]</scope>
    <source>
        <strain evidence="1 2">PY_sf001</strain>
    </source>
</reference>
<evidence type="ECO:0000313" key="2">
    <source>
        <dbReference type="Proteomes" id="UP000242188"/>
    </source>
</evidence>
<proteinExistence type="predicted"/>
<dbReference type="AlphaFoldDB" id="A0A210QBH2"/>